<organism evidence="2 3">
    <name type="scientific">Rhizodiscina lignyota</name>
    <dbReference type="NCBI Taxonomy" id="1504668"/>
    <lineage>
        <taxon>Eukaryota</taxon>
        <taxon>Fungi</taxon>
        <taxon>Dikarya</taxon>
        <taxon>Ascomycota</taxon>
        <taxon>Pezizomycotina</taxon>
        <taxon>Dothideomycetes</taxon>
        <taxon>Pleosporomycetidae</taxon>
        <taxon>Aulographales</taxon>
        <taxon>Rhizodiscinaceae</taxon>
        <taxon>Rhizodiscina</taxon>
    </lineage>
</organism>
<dbReference type="OrthoDB" id="3534988at2759"/>
<dbReference type="InterPro" id="IPR012341">
    <property type="entry name" value="6hp_glycosidase-like_sf"/>
</dbReference>
<evidence type="ECO:0000256" key="1">
    <source>
        <dbReference type="SAM" id="SignalP"/>
    </source>
</evidence>
<accession>A0A9P4IK87</accession>
<feature type="signal peptide" evidence="1">
    <location>
        <begin position="1"/>
        <end position="20"/>
    </location>
</feature>
<gene>
    <name evidence="2" type="ORF">NA57DRAFT_36661</name>
</gene>
<proteinExistence type="predicted"/>
<dbReference type="InterPro" id="IPR008928">
    <property type="entry name" value="6-hairpin_glycosidase_sf"/>
</dbReference>
<keyword evidence="3" id="KW-1185">Reference proteome</keyword>
<dbReference type="Gene3D" id="1.50.10.10">
    <property type="match status" value="1"/>
</dbReference>
<dbReference type="GO" id="GO:0005975">
    <property type="term" value="P:carbohydrate metabolic process"/>
    <property type="evidence" value="ECO:0007669"/>
    <property type="project" value="InterPro"/>
</dbReference>
<dbReference type="Proteomes" id="UP000799772">
    <property type="component" value="Unassembled WGS sequence"/>
</dbReference>
<feature type="chain" id="PRO_5040148578" description="Six-hairpin glycosidase-like protein" evidence="1">
    <location>
        <begin position="21"/>
        <end position="708"/>
    </location>
</feature>
<evidence type="ECO:0000313" key="2">
    <source>
        <dbReference type="EMBL" id="KAF2100793.1"/>
    </source>
</evidence>
<keyword evidence="1" id="KW-0732">Signal</keyword>
<dbReference type="SUPFAM" id="SSF48208">
    <property type="entry name" value="Six-hairpin glycosidases"/>
    <property type="match status" value="1"/>
</dbReference>
<protein>
    <recommendedName>
        <fullName evidence="4">Six-hairpin glycosidase-like protein</fullName>
    </recommendedName>
</protein>
<dbReference type="AlphaFoldDB" id="A0A9P4IK87"/>
<name>A0A9P4IK87_9PEZI</name>
<comment type="caution">
    <text evidence="2">The sequence shown here is derived from an EMBL/GenBank/DDBJ whole genome shotgun (WGS) entry which is preliminary data.</text>
</comment>
<evidence type="ECO:0008006" key="4">
    <source>
        <dbReference type="Google" id="ProtNLM"/>
    </source>
</evidence>
<dbReference type="EMBL" id="ML978124">
    <property type="protein sequence ID" value="KAF2100793.1"/>
    <property type="molecule type" value="Genomic_DNA"/>
</dbReference>
<dbReference type="GO" id="GO:0003824">
    <property type="term" value="F:catalytic activity"/>
    <property type="evidence" value="ECO:0007669"/>
    <property type="project" value="UniProtKB-ARBA"/>
</dbReference>
<sequence>MIVSNYLLTTSVLLVASATCSKINREQIVRQFNPHRNASSMDTPMQVGTGHMAFGADVTGLQTFLPFNILSDWCWHNSSLPTTPGQTEPSDFTGLNWFSHGRLVNYEQPNPAEADISQWMIGNPHRVNLGRVGLWFKGGDVSEDDLASKSQDLDLYTGIMSSSFWVNGHKVSVQTIAEPDSSTIAVKLESDALSSGDLGVFFDYPYMNATNKFEAPFVGNWDAVKNHTTSVKKSRSSAVITHNEDALTYYTTVNWEEQAAISDALPNSHRYVLQPKRSKTLSFTVTYSPQSEVHVRNYASIEQSSTAWWCDYWENGNFVDLTASGNSSAIELQRRIILSQYLLAVNSAGKWFPQESGLTDNGWYGKFHLEMYIFHSLHFLLWGHQDLLMRSLSHLYFDFLPTSYERAAKQGWDGAHWGKMSDPTGRSAPGEINSLLIWQQPHPLQFAEYLYRFNPSSRESLLHEWEEIVTATADFMASYAWWNASSGRYDLGPPMYTVAETTPPNSTRNPTFELAYWRFGLGLASQWKERLGKPVPAKWTHVMDNLAPLPHQSGAYALYEGALDTWTNPNITEDHPASLMINGWLPGPSIPGLNYSEEVFNKTVELTQQTWNFTYSFGWDFPLLAMTSARSMGDVEGAISWLLFDVFQFDDVGMPIGGSRVPTPYFPGSGSLLFAVAFLAGGWDGAPHSGPHFPTSWRAQVEGFHPML</sequence>
<evidence type="ECO:0000313" key="3">
    <source>
        <dbReference type="Proteomes" id="UP000799772"/>
    </source>
</evidence>
<reference evidence="2" key="1">
    <citation type="journal article" date="2020" name="Stud. Mycol.">
        <title>101 Dothideomycetes genomes: a test case for predicting lifestyles and emergence of pathogens.</title>
        <authorList>
            <person name="Haridas S."/>
            <person name="Albert R."/>
            <person name="Binder M."/>
            <person name="Bloem J."/>
            <person name="Labutti K."/>
            <person name="Salamov A."/>
            <person name="Andreopoulos B."/>
            <person name="Baker S."/>
            <person name="Barry K."/>
            <person name="Bills G."/>
            <person name="Bluhm B."/>
            <person name="Cannon C."/>
            <person name="Castanera R."/>
            <person name="Culley D."/>
            <person name="Daum C."/>
            <person name="Ezra D."/>
            <person name="Gonzalez J."/>
            <person name="Henrissat B."/>
            <person name="Kuo A."/>
            <person name="Liang C."/>
            <person name="Lipzen A."/>
            <person name="Lutzoni F."/>
            <person name="Magnuson J."/>
            <person name="Mondo S."/>
            <person name="Nolan M."/>
            <person name="Ohm R."/>
            <person name="Pangilinan J."/>
            <person name="Park H.-J."/>
            <person name="Ramirez L."/>
            <person name="Alfaro M."/>
            <person name="Sun H."/>
            <person name="Tritt A."/>
            <person name="Yoshinaga Y."/>
            <person name="Zwiers L.-H."/>
            <person name="Turgeon B."/>
            <person name="Goodwin S."/>
            <person name="Spatafora J."/>
            <person name="Crous P."/>
            <person name="Grigoriev I."/>
        </authorList>
    </citation>
    <scope>NUCLEOTIDE SEQUENCE</scope>
    <source>
        <strain evidence="2">CBS 133067</strain>
    </source>
</reference>